<proteinExistence type="predicted"/>
<dbReference type="AlphaFoldDB" id="A0A9I9EDP4"/>
<accession>A0A9I9EDP4</accession>
<name>A0A9I9EDP4_CUCME</name>
<sequence length="137" mass="15359">MVIEIATTLTYASLEQPSKSRFCLGMNKNSIGSTLHLATGNRLYEESAKQKPASSFRPRVPKGVGYGGLLPIIVVRRKENLITYSSGLLVNNSDIFIAHKGTEEIFNSKHIIRRRGVPLINRGRIRVGCQRRCFRIC</sequence>
<evidence type="ECO:0000313" key="1">
    <source>
        <dbReference type="EnsemblPlants" id="MELO3C032349.2.1"/>
    </source>
</evidence>
<dbReference type="Gramene" id="MELO3C032349.2.1">
    <property type="protein sequence ID" value="MELO3C032349.2.1"/>
    <property type="gene ID" value="MELO3C032349.2"/>
</dbReference>
<protein>
    <submittedName>
        <fullName evidence="1">Uncharacterized protein</fullName>
    </submittedName>
</protein>
<organism evidence="1">
    <name type="scientific">Cucumis melo</name>
    <name type="common">Muskmelon</name>
    <dbReference type="NCBI Taxonomy" id="3656"/>
    <lineage>
        <taxon>Eukaryota</taxon>
        <taxon>Viridiplantae</taxon>
        <taxon>Streptophyta</taxon>
        <taxon>Embryophyta</taxon>
        <taxon>Tracheophyta</taxon>
        <taxon>Spermatophyta</taxon>
        <taxon>Magnoliopsida</taxon>
        <taxon>eudicotyledons</taxon>
        <taxon>Gunneridae</taxon>
        <taxon>Pentapetalae</taxon>
        <taxon>rosids</taxon>
        <taxon>fabids</taxon>
        <taxon>Cucurbitales</taxon>
        <taxon>Cucurbitaceae</taxon>
        <taxon>Benincaseae</taxon>
        <taxon>Cucumis</taxon>
    </lineage>
</organism>
<reference evidence="1" key="1">
    <citation type="submission" date="2023-03" db="UniProtKB">
        <authorList>
            <consortium name="EnsemblPlants"/>
        </authorList>
    </citation>
    <scope>IDENTIFICATION</scope>
</reference>
<dbReference type="EnsemblPlants" id="MELO3C032349.2.1">
    <property type="protein sequence ID" value="MELO3C032349.2.1"/>
    <property type="gene ID" value="MELO3C032349.2"/>
</dbReference>